<dbReference type="EMBL" id="CP010429">
    <property type="protein sequence ID" value="AKD56079.1"/>
    <property type="molecule type" value="Genomic_DNA"/>
</dbReference>
<proteinExistence type="predicted"/>
<organism evidence="2 3">
    <name type="scientific">Spirosoma radiotolerans</name>
    <dbReference type="NCBI Taxonomy" id="1379870"/>
    <lineage>
        <taxon>Bacteria</taxon>
        <taxon>Pseudomonadati</taxon>
        <taxon>Bacteroidota</taxon>
        <taxon>Cytophagia</taxon>
        <taxon>Cytophagales</taxon>
        <taxon>Cytophagaceae</taxon>
        <taxon>Spirosoma</taxon>
    </lineage>
</organism>
<keyword evidence="3" id="KW-1185">Reference proteome</keyword>
<protein>
    <submittedName>
        <fullName evidence="2">Uncharacterized protein</fullName>
    </submittedName>
</protein>
<dbReference type="AlphaFoldDB" id="A0A0E3ZX18"/>
<dbReference type="OrthoDB" id="292792at2"/>
<evidence type="ECO:0000256" key="1">
    <source>
        <dbReference type="SAM" id="MobiDB-lite"/>
    </source>
</evidence>
<gene>
    <name evidence="2" type="ORF">SD10_15425</name>
</gene>
<evidence type="ECO:0000313" key="3">
    <source>
        <dbReference type="Proteomes" id="UP000033054"/>
    </source>
</evidence>
<name>A0A0E3ZX18_9BACT</name>
<sequence length="444" mass="49625">MLAKESPMKSSPRKKERRGSATLPARTGHLPTREEEEEISLKARLEPLNSSEVMTVLAKPQVFKGPEVRLQDEIVRGLEEQINRLGEDEQRLYAANTCVGGIELTVSPDSDLRTLISGARLIDLQGNCIGKSSFDLAKAAGVENQIITNTLATMETAGQLDYLRKSDIIGEDWKVIVEIHYYRDRDKGQTKFHKDTNGQTLFVNLNFVNDEPVPGPEFIVNPGSNDKYDTHISEHMPSVFVRDVQRAKVAHGTPTEIGMTVIPEKGVVAFVDEAIHHKTPTLGHRLASSGALAFALAKKFPEEYKNVKAGYDKYKKRWSDLWAFTSYIDKKYHKNADAWYALLTRLDDNSAKFNRTELAVILPKIDGFNTDEFIEELVEQGGAGDFGEASFLFAKTMNVPVKRPGQAPLQRQMSQKLLAGTAPKAVPGKRTFFRTWVRAVPIPK</sequence>
<reference evidence="2 3" key="1">
    <citation type="journal article" date="2014" name="Curr. Microbiol.">
        <title>Spirosoma radiotolerans sp. nov., a gamma-radiation-resistant bacterium isolated from gamma ray-irradiated soil.</title>
        <authorList>
            <person name="Lee J.J."/>
            <person name="Srinivasan S."/>
            <person name="Lim S."/>
            <person name="Joe M."/>
            <person name="Im S."/>
            <person name="Bae S.I."/>
            <person name="Park K.R."/>
            <person name="Han J.H."/>
            <person name="Park S.H."/>
            <person name="Joo B.M."/>
            <person name="Park S.J."/>
            <person name="Kim M.K."/>
        </authorList>
    </citation>
    <scope>NUCLEOTIDE SEQUENCE [LARGE SCALE GENOMIC DNA]</scope>
    <source>
        <strain evidence="2 3">DG5A</strain>
    </source>
</reference>
<dbReference type="KEGG" id="srd:SD10_15425"/>
<feature type="region of interest" description="Disordered" evidence="1">
    <location>
        <begin position="1"/>
        <end position="38"/>
    </location>
</feature>
<accession>A0A0E3ZX18</accession>
<dbReference type="PATRIC" id="fig|1379870.5.peg.3353"/>
<dbReference type="HOGENOM" id="CLU_616635_0_0_10"/>
<evidence type="ECO:0000313" key="2">
    <source>
        <dbReference type="EMBL" id="AKD56079.1"/>
    </source>
</evidence>
<dbReference type="Proteomes" id="UP000033054">
    <property type="component" value="Chromosome"/>
</dbReference>